<keyword evidence="3" id="KW-1185">Reference proteome</keyword>
<keyword evidence="1" id="KW-0732">Signal</keyword>
<comment type="caution">
    <text evidence="2">The sequence shown here is derived from an EMBL/GenBank/DDBJ whole genome shotgun (WGS) entry which is preliminary data.</text>
</comment>
<feature type="chain" id="PRO_5046897957" evidence="1">
    <location>
        <begin position="23"/>
        <end position="116"/>
    </location>
</feature>
<reference evidence="3" key="1">
    <citation type="journal article" date="2021" name="ISME J.">
        <title>Evolutionary origin and ecological implication of a unique nif island in free-living Bradyrhizobium lineages.</title>
        <authorList>
            <person name="Tao J."/>
        </authorList>
    </citation>
    <scope>NUCLEOTIDE SEQUENCE [LARGE SCALE GENOMIC DNA]</scope>
    <source>
        <strain evidence="3">SZCCT0434</strain>
    </source>
</reference>
<organism evidence="2 3">
    <name type="scientific">Bradyrhizobium jicamae</name>
    <dbReference type="NCBI Taxonomy" id="280332"/>
    <lineage>
        <taxon>Bacteria</taxon>
        <taxon>Pseudomonadati</taxon>
        <taxon>Pseudomonadota</taxon>
        <taxon>Alphaproteobacteria</taxon>
        <taxon>Hyphomicrobiales</taxon>
        <taxon>Nitrobacteraceae</taxon>
        <taxon>Bradyrhizobium</taxon>
    </lineage>
</organism>
<sequence length="116" mass="13303">MAIRTWLLAVCLLAGDAQQAFAGSMNKHDPWDPHHINGLPPEVRHYIAGICKSEPSAQHDFATYNPHERRWRINLEYLRCDGLAEFRRGNQCLDVDFVEVGSEYRLASKHYADCGY</sequence>
<evidence type="ECO:0000256" key="1">
    <source>
        <dbReference type="SAM" id="SignalP"/>
    </source>
</evidence>
<dbReference type="RefSeq" id="WP_212495715.1">
    <property type="nucleotide sequence ID" value="NZ_JAFCJH010000112.1"/>
</dbReference>
<name>A0ABS5FYM0_9BRAD</name>
<feature type="signal peptide" evidence="1">
    <location>
        <begin position="1"/>
        <end position="22"/>
    </location>
</feature>
<evidence type="ECO:0000313" key="3">
    <source>
        <dbReference type="Proteomes" id="UP001315278"/>
    </source>
</evidence>
<dbReference type="Proteomes" id="UP001315278">
    <property type="component" value="Unassembled WGS sequence"/>
</dbReference>
<proteinExistence type="predicted"/>
<dbReference type="EMBL" id="JAFCJH010000112">
    <property type="protein sequence ID" value="MBR0801820.1"/>
    <property type="molecule type" value="Genomic_DNA"/>
</dbReference>
<gene>
    <name evidence="2" type="ORF">JQ615_41555</name>
</gene>
<protein>
    <submittedName>
        <fullName evidence="2">Uncharacterized protein</fullName>
    </submittedName>
</protein>
<evidence type="ECO:0000313" key="2">
    <source>
        <dbReference type="EMBL" id="MBR0801820.1"/>
    </source>
</evidence>
<accession>A0ABS5FYM0</accession>